<dbReference type="Proteomes" id="UP000245202">
    <property type="component" value="Unassembled WGS sequence"/>
</dbReference>
<dbReference type="GO" id="GO:0016301">
    <property type="term" value="F:kinase activity"/>
    <property type="evidence" value="ECO:0007669"/>
    <property type="project" value="UniProtKB-KW"/>
</dbReference>
<dbReference type="RefSeq" id="WP_258235115.1">
    <property type="nucleotide sequence ID" value="NZ_BDQX01000281.1"/>
</dbReference>
<dbReference type="InterPro" id="IPR038080">
    <property type="entry name" value="KapB_sf"/>
</dbReference>
<dbReference type="InterPro" id="IPR014916">
    <property type="entry name" value="KapB"/>
</dbReference>
<name>A0A2R5F140_9BACL</name>
<dbReference type="SMART" id="SM01298">
    <property type="entry name" value="KapB"/>
    <property type="match status" value="1"/>
</dbReference>
<gene>
    <name evidence="1" type="ORF">PAT3040_04580</name>
</gene>
<keyword evidence="1" id="KW-0808">Transferase</keyword>
<dbReference type="EMBL" id="BDQX01000281">
    <property type="protein sequence ID" value="GBG09903.1"/>
    <property type="molecule type" value="Genomic_DNA"/>
</dbReference>
<keyword evidence="1" id="KW-0418">Kinase</keyword>
<dbReference type="AlphaFoldDB" id="A0A2R5F140"/>
<proteinExistence type="predicted"/>
<accession>A0A2R5F140</accession>
<dbReference type="Gene3D" id="2.30.30.430">
    <property type="entry name" value="Kinase associated protein B domain"/>
    <property type="match status" value="1"/>
</dbReference>
<dbReference type="Pfam" id="PF08810">
    <property type="entry name" value="KapB"/>
    <property type="match status" value="1"/>
</dbReference>
<protein>
    <submittedName>
        <fullName evidence="1">Kinase</fullName>
    </submittedName>
</protein>
<reference evidence="1 2" key="1">
    <citation type="submission" date="2017-08" db="EMBL/GenBank/DDBJ databases">
        <title>Substantial Increase in Enzyme Production by Combined Drug-Resistance Mutations in Paenibacillus agaridevorans.</title>
        <authorList>
            <person name="Tanaka Y."/>
            <person name="Funane K."/>
            <person name="Hosaka T."/>
            <person name="Shiwa Y."/>
            <person name="Fujita N."/>
            <person name="Miyazaki T."/>
            <person name="Yoshikawa H."/>
            <person name="Murakami K."/>
            <person name="Kasahara K."/>
            <person name="Inaoka T."/>
            <person name="Hiraga Y."/>
            <person name="Ochi K."/>
        </authorList>
    </citation>
    <scope>NUCLEOTIDE SEQUENCE [LARGE SCALE GENOMIC DNA]</scope>
    <source>
        <strain evidence="1 2">T-3040</strain>
    </source>
</reference>
<evidence type="ECO:0000313" key="2">
    <source>
        <dbReference type="Proteomes" id="UP000245202"/>
    </source>
</evidence>
<dbReference type="SUPFAM" id="SSF141251">
    <property type="entry name" value="Kinase-associated protein B-like"/>
    <property type="match status" value="1"/>
</dbReference>
<sequence length="131" mass="15029">MMMNKEAKEYRIGDIVKAEVRSGRYAAELLELDGPRALVKVLAVLEHPDQGDLHQPYNPDVAMFHERRALSYTEKTKVLLRDLEPFSGEVPDYTESLKAAVAQSIQSLDRLNRWTAKALESIRQLEKDYKL</sequence>
<keyword evidence="2" id="KW-1185">Reference proteome</keyword>
<evidence type="ECO:0000313" key="1">
    <source>
        <dbReference type="EMBL" id="GBG09903.1"/>
    </source>
</evidence>
<comment type="caution">
    <text evidence="1">The sequence shown here is derived from an EMBL/GenBank/DDBJ whole genome shotgun (WGS) entry which is preliminary data.</text>
</comment>
<organism evidence="1 2">
    <name type="scientific">Paenibacillus agaridevorans</name>
    <dbReference type="NCBI Taxonomy" id="171404"/>
    <lineage>
        <taxon>Bacteria</taxon>
        <taxon>Bacillati</taxon>
        <taxon>Bacillota</taxon>
        <taxon>Bacilli</taxon>
        <taxon>Bacillales</taxon>
        <taxon>Paenibacillaceae</taxon>
        <taxon>Paenibacillus</taxon>
    </lineage>
</organism>